<keyword evidence="1" id="KW-0812">Transmembrane</keyword>
<dbReference type="Proteomes" id="UP001217089">
    <property type="component" value="Unassembled WGS sequence"/>
</dbReference>
<reference evidence="2 3" key="1">
    <citation type="submission" date="2022-12" db="EMBL/GenBank/DDBJ databases">
        <title>Chromosome-level genome of Tegillarca granosa.</title>
        <authorList>
            <person name="Kim J."/>
        </authorList>
    </citation>
    <scope>NUCLEOTIDE SEQUENCE [LARGE SCALE GENOMIC DNA]</scope>
    <source>
        <strain evidence="2">Teg-2019</strain>
        <tissue evidence="2">Adductor muscle</tissue>
    </source>
</reference>
<gene>
    <name evidence="2" type="ORF">KUTeg_006150</name>
</gene>
<evidence type="ECO:0000256" key="1">
    <source>
        <dbReference type="SAM" id="Phobius"/>
    </source>
</evidence>
<name>A0ABQ9FIY3_TEGGR</name>
<keyword evidence="1" id="KW-0472">Membrane</keyword>
<keyword evidence="3" id="KW-1185">Reference proteome</keyword>
<evidence type="ECO:0000313" key="2">
    <source>
        <dbReference type="EMBL" id="KAJ8316136.1"/>
    </source>
</evidence>
<protein>
    <submittedName>
        <fullName evidence="2">Uncharacterized protein</fullName>
    </submittedName>
</protein>
<dbReference type="EMBL" id="JARBDR010000328">
    <property type="protein sequence ID" value="KAJ8316136.1"/>
    <property type="molecule type" value="Genomic_DNA"/>
</dbReference>
<feature type="transmembrane region" description="Helical" evidence="1">
    <location>
        <begin position="62"/>
        <end position="80"/>
    </location>
</feature>
<keyword evidence="1" id="KW-1133">Transmembrane helix</keyword>
<feature type="transmembrane region" description="Helical" evidence="1">
    <location>
        <begin position="86"/>
        <end position="106"/>
    </location>
</feature>
<evidence type="ECO:0000313" key="3">
    <source>
        <dbReference type="Proteomes" id="UP001217089"/>
    </source>
</evidence>
<proteinExistence type="predicted"/>
<feature type="transmembrane region" description="Helical" evidence="1">
    <location>
        <begin position="127"/>
        <end position="149"/>
    </location>
</feature>
<accession>A0ABQ9FIY3</accession>
<sequence length="180" mass="20222">MPCAMSINVTSRANRKGNNNSPQYKMAQNSHHQSVKVTRTLNISTCGSFKAGLFDFLKMKKLIPILWFLILRIYFSDTLLLRMQQIAGFCIVFSVLSYLILASSTCSQKKAIQTSPVKHCRSEEFGYHGYAESVMVCVVFSLVLAYTIVSTSPLLSYAARKTISNLRLTGSIMQKNKQVF</sequence>
<organism evidence="2 3">
    <name type="scientific">Tegillarca granosa</name>
    <name type="common">Malaysian cockle</name>
    <name type="synonym">Anadara granosa</name>
    <dbReference type="NCBI Taxonomy" id="220873"/>
    <lineage>
        <taxon>Eukaryota</taxon>
        <taxon>Metazoa</taxon>
        <taxon>Spiralia</taxon>
        <taxon>Lophotrochozoa</taxon>
        <taxon>Mollusca</taxon>
        <taxon>Bivalvia</taxon>
        <taxon>Autobranchia</taxon>
        <taxon>Pteriomorphia</taxon>
        <taxon>Arcoida</taxon>
        <taxon>Arcoidea</taxon>
        <taxon>Arcidae</taxon>
        <taxon>Tegillarca</taxon>
    </lineage>
</organism>
<comment type="caution">
    <text evidence="2">The sequence shown here is derived from an EMBL/GenBank/DDBJ whole genome shotgun (WGS) entry which is preliminary data.</text>
</comment>